<evidence type="ECO:0000256" key="1">
    <source>
        <dbReference type="SAM" id="MobiDB-lite"/>
    </source>
</evidence>
<evidence type="ECO:0000313" key="3">
    <source>
        <dbReference type="Proteomes" id="UP000245119"/>
    </source>
</evidence>
<dbReference type="EMBL" id="PZQS01000002">
    <property type="protein sequence ID" value="PVD35662.1"/>
    <property type="molecule type" value="Genomic_DNA"/>
</dbReference>
<accession>A0A2T7PQF5</accession>
<dbReference type="Proteomes" id="UP000245119">
    <property type="component" value="Linkage Group LG2"/>
</dbReference>
<gene>
    <name evidence="2" type="ORF">C0Q70_02625</name>
</gene>
<dbReference type="AlphaFoldDB" id="A0A2T7PQF5"/>
<evidence type="ECO:0000313" key="2">
    <source>
        <dbReference type="EMBL" id="PVD35662.1"/>
    </source>
</evidence>
<protein>
    <submittedName>
        <fullName evidence="2">Uncharacterized protein</fullName>
    </submittedName>
</protein>
<organism evidence="2 3">
    <name type="scientific">Pomacea canaliculata</name>
    <name type="common">Golden apple snail</name>
    <dbReference type="NCBI Taxonomy" id="400727"/>
    <lineage>
        <taxon>Eukaryota</taxon>
        <taxon>Metazoa</taxon>
        <taxon>Spiralia</taxon>
        <taxon>Lophotrochozoa</taxon>
        <taxon>Mollusca</taxon>
        <taxon>Gastropoda</taxon>
        <taxon>Caenogastropoda</taxon>
        <taxon>Architaenioglossa</taxon>
        <taxon>Ampullarioidea</taxon>
        <taxon>Ampullariidae</taxon>
        <taxon>Pomacea</taxon>
    </lineage>
</organism>
<comment type="caution">
    <text evidence="2">The sequence shown here is derived from an EMBL/GenBank/DDBJ whole genome shotgun (WGS) entry which is preliminary data.</text>
</comment>
<reference evidence="2 3" key="1">
    <citation type="submission" date="2018-04" db="EMBL/GenBank/DDBJ databases">
        <title>The genome of golden apple snail Pomacea canaliculata provides insight into stress tolerance and invasive adaptation.</title>
        <authorList>
            <person name="Liu C."/>
            <person name="Liu B."/>
            <person name="Ren Y."/>
            <person name="Zhang Y."/>
            <person name="Wang H."/>
            <person name="Li S."/>
            <person name="Jiang F."/>
            <person name="Yin L."/>
            <person name="Zhang G."/>
            <person name="Qian W."/>
            <person name="Fan W."/>
        </authorList>
    </citation>
    <scope>NUCLEOTIDE SEQUENCE [LARGE SCALE GENOMIC DNA]</scope>
    <source>
        <strain evidence="2">SZHN2017</strain>
        <tissue evidence="2">Muscle</tissue>
    </source>
</reference>
<sequence>MADRAVDGVHWRVVRRLRVDKVQHLIIKPAYSNLQQVAALGTLLSHKSSMWQQSFMELRVHEPPFGVITVSQNQRRLYVRRLRLAPSCHPPFRPLARESRAQGTCARRQPFAREVQPSSDTRSMFSITWRSPGKVMGNQNSFDIGPCNAAQGIPVKGQPASFSVPAGSDLSPLAGYTPATPCHLATNH</sequence>
<keyword evidence="3" id="KW-1185">Reference proteome</keyword>
<feature type="region of interest" description="Disordered" evidence="1">
    <location>
        <begin position="93"/>
        <end position="117"/>
    </location>
</feature>
<proteinExistence type="predicted"/>
<name>A0A2T7PQF5_POMCA</name>